<sequence>MPALFTTSSKALAATAADIMTATSDWASVSASPMPAAPLFQYVASPLETAPPTGPSHADWVSTHSILICMMFFLLFGVGCGVYKLLEMCKEARKMRPKDPEMGQVLRAQPFQAPQIAAPPKVVTGGRGRPMVRTYVSMDDVLRGHRCVLV</sequence>
<dbReference type="EMBL" id="JARKIF010000012">
    <property type="protein sequence ID" value="KAJ7625993.1"/>
    <property type="molecule type" value="Genomic_DNA"/>
</dbReference>
<keyword evidence="3" id="KW-1185">Reference proteome</keyword>
<organism evidence="2 3">
    <name type="scientific">Roridomyces roridus</name>
    <dbReference type="NCBI Taxonomy" id="1738132"/>
    <lineage>
        <taxon>Eukaryota</taxon>
        <taxon>Fungi</taxon>
        <taxon>Dikarya</taxon>
        <taxon>Basidiomycota</taxon>
        <taxon>Agaricomycotina</taxon>
        <taxon>Agaricomycetes</taxon>
        <taxon>Agaricomycetidae</taxon>
        <taxon>Agaricales</taxon>
        <taxon>Marasmiineae</taxon>
        <taxon>Mycenaceae</taxon>
        <taxon>Roridomyces</taxon>
    </lineage>
</organism>
<accession>A0AAD7FIM8</accession>
<keyword evidence="1" id="KW-0472">Membrane</keyword>
<evidence type="ECO:0000313" key="2">
    <source>
        <dbReference type="EMBL" id="KAJ7625993.1"/>
    </source>
</evidence>
<proteinExistence type="predicted"/>
<protein>
    <submittedName>
        <fullName evidence="2">Uncharacterized protein</fullName>
    </submittedName>
</protein>
<reference evidence="2" key="1">
    <citation type="submission" date="2023-03" db="EMBL/GenBank/DDBJ databases">
        <title>Massive genome expansion in bonnet fungi (Mycena s.s.) driven by repeated elements and novel gene families across ecological guilds.</title>
        <authorList>
            <consortium name="Lawrence Berkeley National Laboratory"/>
            <person name="Harder C.B."/>
            <person name="Miyauchi S."/>
            <person name="Viragh M."/>
            <person name="Kuo A."/>
            <person name="Thoen E."/>
            <person name="Andreopoulos B."/>
            <person name="Lu D."/>
            <person name="Skrede I."/>
            <person name="Drula E."/>
            <person name="Henrissat B."/>
            <person name="Morin E."/>
            <person name="Kohler A."/>
            <person name="Barry K."/>
            <person name="LaButti K."/>
            <person name="Morin E."/>
            <person name="Salamov A."/>
            <person name="Lipzen A."/>
            <person name="Mereny Z."/>
            <person name="Hegedus B."/>
            <person name="Baldrian P."/>
            <person name="Stursova M."/>
            <person name="Weitz H."/>
            <person name="Taylor A."/>
            <person name="Grigoriev I.V."/>
            <person name="Nagy L.G."/>
            <person name="Martin F."/>
            <person name="Kauserud H."/>
        </authorList>
    </citation>
    <scope>NUCLEOTIDE SEQUENCE</scope>
    <source>
        <strain evidence="2">9284</strain>
    </source>
</reference>
<dbReference type="Proteomes" id="UP001221142">
    <property type="component" value="Unassembled WGS sequence"/>
</dbReference>
<keyword evidence="1" id="KW-0812">Transmembrane</keyword>
<dbReference type="AlphaFoldDB" id="A0AAD7FIM8"/>
<feature type="transmembrane region" description="Helical" evidence="1">
    <location>
        <begin position="65"/>
        <end position="86"/>
    </location>
</feature>
<evidence type="ECO:0000256" key="1">
    <source>
        <dbReference type="SAM" id="Phobius"/>
    </source>
</evidence>
<comment type="caution">
    <text evidence="2">The sequence shown here is derived from an EMBL/GenBank/DDBJ whole genome shotgun (WGS) entry which is preliminary data.</text>
</comment>
<gene>
    <name evidence="2" type="ORF">FB45DRAFT_1030315</name>
</gene>
<evidence type="ECO:0000313" key="3">
    <source>
        <dbReference type="Proteomes" id="UP001221142"/>
    </source>
</evidence>
<keyword evidence="1" id="KW-1133">Transmembrane helix</keyword>
<name>A0AAD7FIM8_9AGAR</name>